<keyword evidence="2" id="KW-1185">Reference proteome</keyword>
<dbReference type="EMBL" id="JACEIQ010000032">
    <property type="protein sequence ID" value="MBA4496371.1"/>
    <property type="molecule type" value="Genomic_DNA"/>
</dbReference>
<gene>
    <name evidence="1" type="ORF">H1191_19075</name>
</gene>
<evidence type="ECO:0000313" key="2">
    <source>
        <dbReference type="Proteomes" id="UP000535491"/>
    </source>
</evidence>
<proteinExistence type="predicted"/>
<name>A0A7W1WUN3_9BACL</name>
<dbReference type="RefSeq" id="WP_181754730.1">
    <property type="nucleotide sequence ID" value="NZ_JACEIQ010000032.1"/>
</dbReference>
<sequence length="122" mass="14020">MNLVCSDETLDPLNITPHTLMVSVLYTPVQLLVDLLRLKPLYVPTVFLPQDSVFGSVAFLLLRTRMPLLLSQSMTSRYLGITRSHFHQLPVWPNTSPESKHERKDMPLRFGSSGAAIEWWQW</sequence>
<accession>A0A7W1WUN3</accession>
<dbReference type="Proteomes" id="UP000535491">
    <property type="component" value="Unassembled WGS sequence"/>
</dbReference>
<reference evidence="1 2" key="1">
    <citation type="submission" date="2020-07" db="EMBL/GenBank/DDBJ databases">
        <authorList>
            <person name="Feng H."/>
        </authorList>
    </citation>
    <scope>NUCLEOTIDE SEQUENCE [LARGE SCALE GENOMIC DNA]</scope>
    <source>
        <strain evidence="2">s-10</strain>
    </source>
</reference>
<protein>
    <submittedName>
        <fullName evidence="1">Uncharacterized protein</fullName>
    </submittedName>
</protein>
<evidence type="ECO:0000313" key="1">
    <source>
        <dbReference type="EMBL" id="MBA4496371.1"/>
    </source>
</evidence>
<dbReference type="AlphaFoldDB" id="A0A7W1WUN3"/>
<organism evidence="1 2">
    <name type="scientific">Paenactinomyces guangxiensis</name>
    <dbReference type="NCBI Taxonomy" id="1490290"/>
    <lineage>
        <taxon>Bacteria</taxon>
        <taxon>Bacillati</taxon>
        <taxon>Bacillota</taxon>
        <taxon>Bacilli</taxon>
        <taxon>Bacillales</taxon>
        <taxon>Thermoactinomycetaceae</taxon>
        <taxon>Paenactinomyces</taxon>
    </lineage>
</organism>
<comment type="caution">
    <text evidence="1">The sequence shown here is derived from an EMBL/GenBank/DDBJ whole genome shotgun (WGS) entry which is preliminary data.</text>
</comment>